<dbReference type="GO" id="GO:0006913">
    <property type="term" value="P:nucleocytoplasmic transport"/>
    <property type="evidence" value="ECO:0007669"/>
    <property type="project" value="UniProtKB-ARBA"/>
</dbReference>
<feature type="non-terminal residue" evidence="2">
    <location>
        <position position="98"/>
    </location>
</feature>
<gene>
    <name evidence="2" type="ORF">OKA104_LOCUS54736</name>
</gene>
<protein>
    <recommendedName>
        <fullName evidence="1">Exportin-1/Importin-beta-like domain-containing protein</fullName>
    </recommendedName>
</protein>
<evidence type="ECO:0000259" key="1">
    <source>
        <dbReference type="Pfam" id="PF08389"/>
    </source>
</evidence>
<dbReference type="Pfam" id="PF08389">
    <property type="entry name" value="Xpo1"/>
    <property type="match status" value="1"/>
</dbReference>
<dbReference type="EMBL" id="CAJOAY010037095">
    <property type="protein sequence ID" value="CAF4461741.1"/>
    <property type="molecule type" value="Genomic_DNA"/>
</dbReference>
<name>A0A820T1P4_9BILA</name>
<evidence type="ECO:0000313" key="2">
    <source>
        <dbReference type="EMBL" id="CAF4461741.1"/>
    </source>
</evidence>
<sequence length="98" mass="11678">FSRINVTKSRRSSIRVELEKEFSTVLDYLQFIISTFNQVDILSKIFSCLSKWLEFGISILKIEIFFQYLFTSLNNQYLFDDACQFLTVIFKTPYALEY</sequence>
<comment type="caution">
    <text evidence="2">The sequence shown here is derived from an EMBL/GenBank/DDBJ whole genome shotgun (WGS) entry which is preliminary data.</text>
</comment>
<evidence type="ECO:0000313" key="3">
    <source>
        <dbReference type="Proteomes" id="UP000663881"/>
    </source>
</evidence>
<proteinExistence type="predicted"/>
<feature type="non-terminal residue" evidence="2">
    <location>
        <position position="1"/>
    </location>
</feature>
<dbReference type="AlphaFoldDB" id="A0A820T1P4"/>
<dbReference type="InterPro" id="IPR013598">
    <property type="entry name" value="Exportin-1/Importin-b-like"/>
</dbReference>
<accession>A0A820T1P4</accession>
<feature type="domain" description="Exportin-1/Importin-beta-like" evidence="1">
    <location>
        <begin position="1"/>
        <end position="86"/>
    </location>
</feature>
<dbReference type="Gene3D" id="1.25.10.10">
    <property type="entry name" value="Leucine-rich Repeat Variant"/>
    <property type="match status" value="1"/>
</dbReference>
<dbReference type="InterPro" id="IPR011989">
    <property type="entry name" value="ARM-like"/>
</dbReference>
<organism evidence="2 3">
    <name type="scientific">Adineta steineri</name>
    <dbReference type="NCBI Taxonomy" id="433720"/>
    <lineage>
        <taxon>Eukaryota</taxon>
        <taxon>Metazoa</taxon>
        <taxon>Spiralia</taxon>
        <taxon>Gnathifera</taxon>
        <taxon>Rotifera</taxon>
        <taxon>Eurotatoria</taxon>
        <taxon>Bdelloidea</taxon>
        <taxon>Adinetida</taxon>
        <taxon>Adinetidae</taxon>
        <taxon>Adineta</taxon>
    </lineage>
</organism>
<reference evidence="2" key="1">
    <citation type="submission" date="2021-02" db="EMBL/GenBank/DDBJ databases">
        <authorList>
            <person name="Nowell W R."/>
        </authorList>
    </citation>
    <scope>NUCLEOTIDE SEQUENCE</scope>
</reference>
<dbReference type="Proteomes" id="UP000663881">
    <property type="component" value="Unassembled WGS sequence"/>
</dbReference>